<gene>
    <name evidence="2" type="ORF">KIL84_014037</name>
</gene>
<organism evidence="2 3">
    <name type="scientific">Mauremys mutica</name>
    <name type="common">yellowpond turtle</name>
    <dbReference type="NCBI Taxonomy" id="74926"/>
    <lineage>
        <taxon>Eukaryota</taxon>
        <taxon>Metazoa</taxon>
        <taxon>Chordata</taxon>
        <taxon>Craniata</taxon>
        <taxon>Vertebrata</taxon>
        <taxon>Euteleostomi</taxon>
        <taxon>Archelosauria</taxon>
        <taxon>Testudinata</taxon>
        <taxon>Testudines</taxon>
        <taxon>Cryptodira</taxon>
        <taxon>Durocryptodira</taxon>
        <taxon>Testudinoidea</taxon>
        <taxon>Geoemydidae</taxon>
        <taxon>Geoemydinae</taxon>
        <taxon>Mauremys</taxon>
    </lineage>
</organism>
<name>A0A9D3WWJ2_9SAUR</name>
<reference evidence="2" key="1">
    <citation type="submission" date="2021-09" db="EMBL/GenBank/DDBJ databases">
        <title>The genome of Mauremys mutica provides insights into the evolution of semi-aquatic lifestyle.</title>
        <authorList>
            <person name="Gong S."/>
            <person name="Gao Y."/>
        </authorList>
    </citation>
    <scope>NUCLEOTIDE SEQUENCE</scope>
    <source>
        <strain evidence="2">MM-2020</strain>
        <tissue evidence="2">Muscle</tissue>
    </source>
</reference>
<comment type="caution">
    <text evidence="2">The sequence shown here is derived from an EMBL/GenBank/DDBJ whole genome shotgun (WGS) entry which is preliminary data.</text>
</comment>
<dbReference type="EMBL" id="JAHDVG010000485">
    <property type="protein sequence ID" value="KAH1169447.1"/>
    <property type="molecule type" value="Genomic_DNA"/>
</dbReference>
<evidence type="ECO:0000313" key="2">
    <source>
        <dbReference type="EMBL" id="KAH1169447.1"/>
    </source>
</evidence>
<keyword evidence="3" id="KW-1185">Reference proteome</keyword>
<feature type="region of interest" description="Disordered" evidence="1">
    <location>
        <begin position="30"/>
        <end position="68"/>
    </location>
</feature>
<protein>
    <submittedName>
        <fullName evidence="2">Uncharacterized protein</fullName>
    </submittedName>
</protein>
<proteinExistence type="predicted"/>
<dbReference type="AlphaFoldDB" id="A0A9D3WWJ2"/>
<evidence type="ECO:0000313" key="3">
    <source>
        <dbReference type="Proteomes" id="UP000827986"/>
    </source>
</evidence>
<feature type="compositionally biased region" description="Gly residues" evidence="1">
    <location>
        <begin position="59"/>
        <end position="68"/>
    </location>
</feature>
<accession>A0A9D3WWJ2</accession>
<feature type="compositionally biased region" description="Low complexity" evidence="1">
    <location>
        <begin position="49"/>
        <end position="58"/>
    </location>
</feature>
<evidence type="ECO:0000256" key="1">
    <source>
        <dbReference type="SAM" id="MobiDB-lite"/>
    </source>
</evidence>
<dbReference type="Proteomes" id="UP000827986">
    <property type="component" value="Unassembled WGS sequence"/>
</dbReference>
<sequence>MEFRWQLKPERNQLLCSLSWAVGHRARLGRMGSNVHPRRLQGVGGPHVSESSQEQSEPGGAGGGTQDN</sequence>